<gene>
    <name evidence="2" type="ORF">RM574_19085</name>
</gene>
<dbReference type="AlphaFoldDB" id="A0ABD5E9W2"/>
<dbReference type="InterPro" id="IPR010982">
    <property type="entry name" value="Lambda_DNA-bd_dom_sf"/>
</dbReference>
<dbReference type="EMBL" id="JAVRER010000030">
    <property type="protein sequence ID" value="MDT0417592.1"/>
    <property type="molecule type" value="Genomic_DNA"/>
</dbReference>
<dbReference type="CDD" id="cd00093">
    <property type="entry name" value="HTH_XRE"/>
    <property type="match status" value="1"/>
</dbReference>
<name>A0ABD5E9W2_9ACTN</name>
<dbReference type="RefSeq" id="WP_043254825.1">
    <property type="nucleotide sequence ID" value="NZ_JAVRER010000030.1"/>
</dbReference>
<evidence type="ECO:0000313" key="3">
    <source>
        <dbReference type="Proteomes" id="UP001183607"/>
    </source>
</evidence>
<evidence type="ECO:0000259" key="1">
    <source>
        <dbReference type="PROSITE" id="PS50943"/>
    </source>
</evidence>
<feature type="domain" description="HTH cro/C1-type" evidence="1">
    <location>
        <begin position="9"/>
        <end position="64"/>
    </location>
</feature>
<dbReference type="Gene3D" id="1.10.260.40">
    <property type="entry name" value="lambda repressor-like DNA-binding domains"/>
    <property type="match status" value="1"/>
</dbReference>
<dbReference type="SMART" id="SM00530">
    <property type="entry name" value="HTH_XRE"/>
    <property type="match status" value="1"/>
</dbReference>
<reference evidence="3" key="1">
    <citation type="submission" date="2023-07" db="EMBL/GenBank/DDBJ databases">
        <title>30 novel species of actinomycetes from the DSMZ collection.</title>
        <authorList>
            <person name="Nouioui I."/>
        </authorList>
    </citation>
    <scope>NUCLEOTIDE SEQUENCE [LARGE SCALE GENOMIC DNA]</scope>
    <source>
        <strain evidence="3">DSM 41982</strain>
    </source>
</reference>
<comment type="caution">
    <text evidence="2">The sequence shown here is derived from an EMBL/GenBank/DDBJ whole genome shotgun (WGS) entry which is preliminary data.</text>
</comment>
<dbReference type="PROSITE" id="PS50943">
    <property type="entry name" value="HTH_CROC1"/>
    <property type="match status" value="1"/>
</dbReference>
<evidence type="ECO:0000313" key="2">
    <source>
        <dbReference type="EMBL" id="MDT0417592.1"/>
    </source>
</evidence>
<organism evidence="2 3">
    <name type="scientific">Streptomyces evansiae</name>
    <dbReference type="NCBI Taxonomy" id="3075535"/>
    <lineage>
        <taxon>Bacteria</taxon>
        <taxon>Bacillati</taxon>
        <taxon>Actinomycetota</taxon>
        <taxon>Actinomycetes</taxon>
        <taxon>Kitasatosporales</taxon>
        <taxon>Streptomycetaceae</taxon>
        <taxon>Streptomyces</taxon>
    </lineage>
</organism>
<dbReference type="InterPro" id="IPR001387">
    <property type="entry name" value="Cro/C1-type_HTH"/>
</dbReference>
<dbReference type="SUPFAM" id="SSF47413">
    <property type="entry name" value="lambda repressor-like DNA-binding domains"/>
    <property type="match status" value="1"/>
</dbReference>
<sequence length="699" mass="75443">MATSFGDWLNDQLAQRGMTQRELAEAVEVTPAAVNAWTKGRSVPRMDKIQRVAEAFGVPTVDAVERRAPQVGSGEAEWVFQPAPADGSRSGGNAAAFAFTADLGVLAREATQNSLDEQLSVQEPVLSRYVLHELSGLPLRRFLDALRWDVLRPHLRAAADRSQKSGRVLADGLGELERTDRLHLLRVDDYNANGLTGPEYDDGRFARVVRRTLDSGKAGVQGGSYGMGKATLWAASRFGLVLVNSVLSEQQDGRTDRRLAGRLELPWHALPEEREYAGPAWFGIRDQERGDSVRSWWADSAAARELLLERESDLPGTSFLVVGAYDGSGVSAELDEMHACLMKELGDNFWAAMVAGENRPALLRATVEAWRNGEVVVPRTEVDPFTAAPAKSRAVKAFLDGETVSRLSARTDVVAARVPLELVRRKDDPAAGPAGVHEAVLLVTPAAGAEEPADRLTMMRATRMVVKRKRVGDLPLGHTNFQAVLLAGAATGRSTPDVTAAELLLRASEPPEHNDWTGTDDLTATYVRGARKSVLDFKAAAEQAIRDLLRVEIPDDDAEEGPAVLRELLVLEAPARAGRPVRVSGFPTVRSLTGGVTAAGAWRVEVMVRLPEREASWVLAPTASFVNQDGGRTPVSWAGVLVPGSNCELTADGHLSFTAGARTAVFKGVTDPRSHPVPARVSSLQVELPRAQAARVVRS</sequence>
<protein>
    <submittedName>
        <fullName evidence="2">Helix-turn-helix transcriptional regulator</fullName>
    </submittedName>
</protein>
<dbReference type="Pfam" id="PF01381">
    <property type="entry name" value="HTH_3"/>
    <property type="match status" value="1"/>
</dbReference>
<accession>A0ABD5E9W2</accession>
<dbReference type="Proteomes" id="UP001183607">
    <property type="component" value="Unassembled WGS sequence"/>
</dbReference>
<proteinExistence type="predicted"/>